<dbReference type="RefSeq" id="WP_377834322.1">
    <property type="nucleotide sequence ID" value="NZ_JBHRSK010000014.1"/>
</dbReference>
<protein>
    <submittedName>
        <fullName evidence="6">ABC transporter substrate-binding protein</fullName>
    </submittedName>
</protein>
<dbReference type="InterPro" id="IPR030678">
    <property type="entry name" value="Peptide/Ni-bd"/>
</dbReference>
<dbReference type="PANTHER" id="PTHR30290">
    <property type="entry name" value="PERIPLASMIC BINDING COMPONENT OF ABC TRANSPORTER"/>
    <property type="match status" value="1"/>
</dbReference>
<comment type="caution">
    <text evidence="6">The sequence shown here is derived from an EMBL/GenBank/DDBJ whole genome shotgun (WGS) entry which is preliminary data.</text>
</comment>
<evidence type="ECO:0000256" key="2">
    <source>
        <dbReference type="ARBA" id="ARBA00005695"/>
    </source>
</evidence>
<proteinExistence type="inferred from homology"/>
<comment type="similarity">
    <text evidence="2">Belongs to the bacterial solute-binding protein 5 family.</text>
</comment>
<dbReference type="PANTHER" id="PTHR30290:SF38">
    <property type="entry name" value="D,D-DIPEPTIDE-BINDING PERIPLASMIC PROTEIN DDPA-RELATED"/>
    <property type="match status" value="1"/>
</dbReference>
<dbReference type="Proteomes" id="UP001595443">
    <property type="component" value="Unassembled WGS sequence"/>
</dbReference>
<evidence type="ECO:0000259" key="5">
    <source>
        <dbReference type="Pfam" id="PF00496"/>
    </source>
</evidence>
<evidence type="ECO:0000256" key="1">
    <source>
        <dbReference type="ARBA" id="ARBA00004418"/>
    </source>
</evidence>
<evidence type="ECO:0000313" key="7">
    <source>
        <dbReference type="Proteomes" id="UP001595443"/>
    </source>
</evidence>
<evidence type="ECO:0000256" key="3">
    <source>
        <dbReference type="ARBA" id="ARBA00022729"/>
    </source>
</evidence>
<dbReference type="InterPro" id="IPR000914">
    <property type="entry name" value="SBP_5_dom"/>
</dbReference>
<evidence type="ECO:0000313" key="6">
    <source>
        <dbReference type="EMBL" id="MFC2969592.1"/>
    </source>
</evidence>
<gene>
    <name evidence="6" type="ORF">ACFOES_15940</name>
</gene>
<comment type="subcellular location">
    <subcellularLocation>
        <location evidence="1">Periplasm</location>
    </subcellularLocation>
</comment>
<sequence length="504" mass="54874">MKTPGRKLALAAMLALGANAVMAADLRIGLQDDPDILDPDQSRTFVGRIVYASLCDKLVDITPELKIVPMLATGWKWSDDGMALTMTLRDDVTFQDGEKFDAEAVKYNIERSQTLPESRRKNEVKSIASVEVTDPYTVTFHLKGKDATLLAQFADRAGMMVAPEAAKKAGADFGLHPVCAGPFKFVERVQQDKIVLEKYAGYYNADKIHFDKVTFLPIPDTTVRLANLRAGDLDMLERLAATDIASAKADANLTVASATSLGYQGITFNTGNTDAAKNPFGESAKVRQALSLAIDRNVINQVVFNGAFAPGNQPFPPTSSWYDKDFPLQGRDVAKAKELLKEAGYPDGVKIQIQATNNPVQQQLMQVIQAMAAEAGIKIDIVAKEFATLLKDQTAGAFEGSQIGWSGRVDPDGNIYGFVVTGAGLNDGHYSNAEVDAALNAARTSTDLATRKASYDKAQAILMQDLPIMYLYHPVWFWALSKKVEGFTPYPDGMIRLQGVKFAE</sequence>
<feature type="signal peptide" evidence="4">
    <location>
        <begin position="1"/>
        <end position="23"/>
    </location>
</feature>
<name>A0ABV7AKQ7_9RHOB</name>
<dbReference type="Gene3D" id="3.40.190.10">
    <property type="entry name" value="Periplasmic binding protein-like II"/>
    <property type="match status" value="1"/>
</dbReference>
<evidence type="ECO:0000256" key="4">
    <source>
        <dbReference type="SAM" id="SignalP"/>
    </source>
</evidence>
<keyword evidence="3 4" id="KW-0732">Signal</keyword>
<dbReference type="EMBL" id="JBHRSK010000014">
    <property type="protein sequence ID" value="MFC2969592.1"/>
    <property type="molecule type" value="Genomic_DNA"/>
</dbReference>
<dbReference type="CDD" id="cd08511">
    <property type="entry name" value="PBP2_NikA_DppA_OppA_like_5"/>
    <property type="match status" value="1"/>
</dbReference>
<dbReference type="Gene3D" id="3.90.76.10">
    <property type="entry name" value="Dipeptide-binding Protein, Domain 1"/>
    <property type="match status" value="1"/>
</dbReference>
<dbReference type="InterPro" id="IPR039424">
    <property type="entry name" value="SBP_5"/>
</dbReference>
<dbReference type="SUPFAM" id="SSF53850">
    <property type="entry name" value="Periplasmic binding protein-like II"/>
    <property type="match status" value="1"/>
</dbReference>
<feature type="domain" description="Solute-binding protein family 5" evidence="5">
    <location>
        <begin position="66"/>
        <end position="419"/>
    </location>
</feature>
<accession>A0ABV7AKQ7</accession>
<keyword evidence="7" id="KW-1185">Reference proteome</keyword>
<reference evidence="7" key="1">
    <citation type="journal article" date="2019" name="Int. J. Syst. Evol. Microbiol.">
        <title>The Global Catalogue of Microorganisms (GCM) 10K type strain sequencing project: providing services to taxonomists for standard genome sequencing and annotation.</title>
        <authorList>
            <consortium name="The Broad Institute Genomics Platform"/>
            <consortium name="The Broad Institute Genome Sequencing Center for Infectious Disease"/>
            <person name="Wu L."/>
            <person name="Ma J."/>
        </authorList>
    </citation>
    <scope>NUCLEOTIDE SEQUENCE [LARGE SCALE GENOMIC DNA]</scope>
    <source>
        <strain evidence="7">KCTC 62192</strain>
    </source>
</reference>
<organism evidence="6 7">
    <name type="scientific">Acidimangrovimonas pyrenivorans</name>
    <dbReference type="NCBI Taxonomy" id="2030798"/>
    <lineage>
        <taxon>Bacteria</taxon>
        <taxon>Pseudomonadati</taxon>
        <taxon>Pseudomonadota</taxon>
        <taxon>Alphaproteobacteria</taxon>
        <taxon>Rhodobacterales</taxon>
        <taxon>Paracoccaceae</taxon>
        <taxon>Acidimangrovimonas</taxon>
    </lineage>
</organism>
<dbReference type="PIRSF" id="PIRSF002741">
    <property type="entry name" value="MppA"/>
    <property type="match status" value="1"/>
</dbReference>
<dbReference type="Gene3D" id="3.10.105.10">
    <property type="entry name" value="Dipeptide-binding Protein, Domain 3"/>
    <property type="match status" value="1"/>
</dbReference>
<dbReference type="Pfam" id="PF00496">
    <property type="entry name" value="SBP_bac_5"/>
    <property type="match status" value="1"/>
</dbReference>
<feature type="chain" id="PRO_5047380941" evidence="4">
    <location>
        <begin position="24"/>
        <end position="504"/>
    </location>
</feature>